<dbReference type="UniPathway" id="UPA00094"/>
<protein>
    <recommendedName>
        <fullName evidence="8">Enoyl-[acyl-carrier-protein] reductase [NADH]</fullName>
        <ecNumber evidence="8">1.3.1.9</ecNumber>
    </recommendedName>
</protein>
<feature type="binding site" evidence="9">
    <location>
        <position position="10"/>
    </location>
    <ligand>
        <name>NAD(+)</name>
        <dbReference type="ChEBI" id="CHEBI:57540"/>
    </ligand>
</feature>
<comment type="pathway">
    <text evidence="1">Lipid metabolism; fatty acid biosynthesis.</text>
</comment>
<dbReference type="EMBL" id="CAADHO010000001">
    <property type="protein sequence ID" value="VFQ43296.1"/>
    <property type="molecule type" value="Genomic_DNA"/>
</dbReference>
<evidence type="ECO:0000256" key="9">
    <source>
        <dbReference type="PIRSR" id="PIRSR000094-3"/>
    </source>
</evidence>
<proteinExistence type="inferred from homology"/>
<reference evidence="10 11" key="1">
    <citation type="submission" date="2019-03" db="EMBL/GenBank/DDBJ databases">
        <authorList>
            <person name="Nijsse B."/>
        </authorList>
    </citation>
    <scope>NUCLEOTIDE SEQUENCE [LARGE SCALE GENOMIC DNA]</scope>
    <source>
        <strain evidence="10">Desulfoluna butyratoxydans MSL71</strain>
    </source>
</reference>
<evidence type="ECO:0000256" key="6">
    <source>
        <dbReference type="ARBA" id="ARBA00023098"/>
    </source>
</evidence>
<dbReference type="Pfam" id="PF13561">
    <property type="entry name" value="adh_short_C2"/>
    <property type="match status" value="1"/>
</dbReference>
<evidence type="ECO:0000256" key="3">
    <source>
        <dbReference type="ARBA" id="ARBA00022516"/>
    </source>
</evidence>
<dbReference type="AlphaFoldDB" id="A0A4U8YI34"/>
<evidence type="ECO:0000256" key="8">
    <source>
        <dbReference type="PIRNR" id="PIRNR000094"/>
    </source>
</evidence>
<organism evidence="10 11">
    <name type="scientific">Desulfoluna butyratoxydans</name>
    <dbReference type="NCBI Taxonomy" id="231438"/>
    <lineage>
        <taxon>Bacteria</taxon>
        <taxon>Pseudomonadati</taxon>
        <taxon>Thermodesulfobacteriota</taxon>
        <taxon>Desulfobacteria</taxon>
        <taxon>Desulfobacterales</taxon>
        <taxon>Desulfolunaceae</taxon>
        <taxon>Desulfoluna</taxon>
    </lineage>
</organism>
<dbReference type="GO" id="GO:0006633">
    <property type="term" value="P:fatty acid biosynthetic process"/>
    <property type="evidence" value="ECO:0007669"/>
    <property type="project" value="UniProtKB-UniPathway"/>
</dbReference>
<dbReference type="PIRSF" id="PIRSF000094">
    <property type="entry name" value="Enoyl-ACP_rdct"/>
    <property type="match status" value="1"/>
</dbReference>
<dbReference type="InterPro" id="IPR014358">
    <property type="entry name" value="Enoyl-ACP_Rdtase_NADH"/>
</dbReference>
<keyword evidence="5 8" id="KW-0560">Oxidoreductase</keyword>
<gene>
    <name evidence="10" type="ORF">MSL71_9240</name>
</gene>
<keyword evidence="3 8" id="KW-0444">Lipid biosynthesis</keyword>
<dbReference type="RefSeq" id="WP_180137466.1">
    <property type="nucleotide sequence ID" value="NZ_CAADHO010000001.1"/>
</dbReference>
<evidence type="ECO:0000256" key="2">
    <source>
        <dbReference type="ARBA" id="ARBA00009233"/>
    </source>
</evidence>
<feature type="binding site" evidence="9">
    <location>
        <position position="161"/>
    </location>
    <ligand>
        <name>NAD(+)</name>
        <dbReference type="ChEBI" id="CHEBI:57540"/>
    </ligand>
</feature>
<dbReference type="InterPro" id="IPR002347">
    <property type="entry name" value="SDR_fam"/>
</dbReference>
<feature type="binding site" evidence="9">
    <location>
        <position position="37"/>
    </location>
    <ligand>
        <name>NAD(+)</name>
        <dbReference type="ChEBI" id="CHEBI:57540"/>
    </ligand>
</feature>
<keyword evidence="8 9" id="KW-0520">NAD</keyword>
<dbReference type="PANTHER" id="PTHR43159">
    <property type="entry name" value="ENOYL-[ACYL-CARRIER-PROTEIN] REDUCTASE"/>
    <property type="match status" value="1"/>
</dbReference>
<dbReference type="SUPFAM" id="SSF51735">
    <property type="entry name" value="NAD(P)-binding Rossmann-fold domains"/>
    <property type="match status" value="1"/>
</dbReference>
<evidence type="ECO:0000256" key="1">
    <source>
        <dbReference type="ARBA" id="ARBA00005194"/>
    </source>
</evidence>
<dbReference type="Gene3D" id="3.40.50.720">
    <property type="entry name" value="NAD(P)-binding Rossmann-like Domain"/>
    <property type="match status" value="1"/>
</dbReference>
<sequence length="253" mass="27574">MTDKNALIIGIRNTESLCTSIAAEVKKAGYTLYATYQDEMTRKDVEQVAEDLGIRKLFKYDARKDEDLDAFVEAFKAEGVKLDALVHGISYSTASGAKLNLPLVKVEWGEFTDAIRVGAFSLVEVSGRLLDVFRENASILAVSLRWGRVAVPNFNVVCAAKAALESMVRGLAQSLGKARKMKVNGISPGFVPTYSLAKVGNTLELLEKARDASPLKTNVRKEDVASLSVSLLENNSISGMVYTIDCGVEIMER</sequence>
<dbReference type="EC" id="1.3.1.9" evidence="8"/>
<name>A0A4U8YI34_9BACT</name>
<evidence type="ECO:0000256" key="4">
    <source>
        <dbReference type="ARBA" id="ARBA00022832"/>
    </source>
</evidence>
<comment type="similarity">
    <text evidence="2 8">Belongs to the short-chain dehydrogenases/reductases (SDR) family. FabI subfamily.</text>
</comment>
<dbReference type="PANTHER" id="PTHR43159:SF2">
    <property type="entry name" value="ENOYL-[ACYL-CARRIER-PROTEIN] REDUCTASE [NADH], CHLOROPLASTIC"/>
    <property type="match status" value="1"/>
</dbReference>
<evidence type="ECO:0000313" key="10">
    <source>
        <dbReference type="EMBL" id="VFQ43296.1"/>
    </source>
</evidence>
<keyword evidence="11" id="KW-1185">Reference proteome</keyword>
<accession>A0A4U8YI34</accession>
<dbReference type="InterPro" id="IPR036291">
    <property type="entry name" value="NAD(P)-bd_dom_sf"/>
</dbReference>
<feature type="binding site" evidence="9">
    <location>
        <position position="89"/>
    </location>
    <ligand>
        <name>NAD(+)</name>
        <dbReference type="ChEBI" id="CHEBI:57540"/>
    </ligand>
</feature>
<evidence type="ECO:0000256" key="7">
    <source>
        <dbReference type="ARBA" id="ARBA00023160"/>
    </source>
</evidence>
<evidence type="ECO:0000313" key="11">
    <source>
        <dbReference type="Proteomes" id="UP000507962"/>
    </source>
</evidence>
<keyword evidence="6" id="KW-0443">Lipid metabolism</keyword>
<keyword evidence="7 8" id="KW-0275">Fatty acid biosynthesis</keyword>
<comment type="catalytic activity">
    <reaction evidence="8">
        <text>a 2,3-saturated acyl-[ACP] + NAD(+) = a (2E)-enoyl-[ACP] + NADH + H(+)</text>
        <dbReference type="Rhea" id="RHEA:10240"/>
        <dbReference type="Rhea" id="RHEA-COMP:9925"/>
        <dbReference type="Rhea" id="RHEA-COMP:9926"/>
        <dbReference type="ChEBI" id="CHEBI:15378"/>
        <dbReference type="ChEBI" id="CHEBI:57540"/>
        <dbReference type="ChEBI" id="CHEBI:57945"/>
        <dbReference type="ChEBI" id="CHEBI:78784"/>
        <dbReference type="ChEBI" id="CHEBI:78785"/>
        <dbReference type="EC" id="1.3.1.9"/>
    </reaction>
</comment>
<dbReference type="GO" id="GO:0004318">
    <property type="term" value="F:enoyl-[acyl-carrier-protein] reductase (NADH) activity"/>
    <property type="evidence" value="ECO:0007669"/>
    <property type="project" value="UniProtKB-EC"/>
</dbReference>
<dbReference type="Proteomes" id="UP000507962">
    <property type="component" value="Unassembled WGS sequence"/>
</dbReference>
<feature type="binding site" evidence="9">
    <location>
        <begin position="191"/>
        <end position="195"/>
    </location>
    <ligand>
        <name>NAD(+)</name>
        <dbReference type="ChEBI" id="CHEBI:57540"/>
    </ligand>
</feature>
<evidence type="ECO:0000256" key="5">
    <source>
        <dbReference type="ARBA" id="ARBA00023002"/>
    </source>
</evidence>
<keyword evidence="4" id="KW-0276">Fatty acid metabolism</keyword>